<feature type="compositionally biased region" description="Pro residues" evidence="1">
    <location>
        <begin position="65"/>
        <end position="74"/>
    </location>
</feature>
<evidence type="ECO:0000313" key="2">
    <source>
        <dbReference type="EMBL" id="CAF1927897.1"/>
    </source>
</evidence>
<organism evidence="2">
    <name type="scientific">Brassica napus</name>
    <name type="common">Rape</name>
    <dbReference type="NCBI Taxonomy" id="3708"/>
    <lineage>
        <taxon>Eukaryota</taxon>
        <taxon>Viridiplantae</taxon>
        <taxon>Streptophyta</taxon>
        <taxon>Embryophyta</taxon>
        <taxon>Tracheophyta</taxon>
        <taxon>Spermatophyta</taxon>
        <taxon>Magnoliopsida</taxon>
        <taxon>eudicotyledons</taxon>
        <taxon>Gunneridae</taxon>
        <taxon>Pentapetalae</taxon>
        <taxon>rosids</taxon>
        <taxon>malvids</taxon>
        <taxon>Brassicales</taxon>
        <taxon>Brassicaceae</taxon>
        <taxon>Brassiceae</taxon>
        <taxon>Brassica</taxon>
    </lineage>
</organism>
<sequence>VSTDYELDSLSDLQMEFTLGLLPQAAYDVLTNQDNKIYSRAIKGRPLLVSGPAQWGDKRCDRPDPNPCPPYNNN</sequence>
<dbReference type="AlphaFoldDB" id="A0A816KXC6"/>
<reference evidence="2" key="1">
    <citation type="submission" date="2021-01" db="EMBL/GenBank/DDBJ databases">
        <authorList>
            <consortium name="Genoscope - CEA"/>
            <person name="William W."/>
        </authorList>
    </citation>
    <scope>NUCLEOTIDE SEQUENCE</scope>
</reference>
<name>A0A816KXC6_BRANA</name>
<gene>
    <name evidence="2" type="ORF">DARMORV10_C05P22840.1</name>
</gene>
<feature type="non-terminal residue" evidence="2">
    <location>
        <position position="1"/>
    </location>
</feature>
<dbReference type="Proteomes" id="UP001295469">
    <property type="component" value="Chromosome C05"/>
</dbReference>
<accession>A0A816KXC6</accession>
<dbReference type="EMBL" id="HG994369">
    <property type="protein sequence ID" value="CAF1927897.1"/>
    <property type="molecule type" value="Genomic_DNA"/>
</dbReference>
<proteinExistence type="predicted"/>
<evidence type="ECO:0000256" key="1">
    <source>
        <dbReference type="SAM" id="MobiDB-lite"/>
    </source>
</evidence>
<protein>
    <submittedName>
        <fullName evidence="2">(rape) hypothetical protein</fullName>
    </submittedName>
</protein>
<feature type="region of interest" description="Disordered" evidence="1">
    <location>
        <begin position="53"/>
        <end position="74"/>
    </location>
</feature>